<dbReference type="PROSITE" id="PS50109">
    <property type="entry name" value="HIS_KIN"/>
    <property type="match status" value="1"/>
</dbReference>
<keyword evidence="4" id="KW-1185">Reference proteome</keyword>
<dbReference type="Proteomes" id="UP001629953">
    <property type="component" value="Unassembled WGS sequence"/>
</dbReference>
<name>A0ABW9G316_9GAMM</name>
<dbReference type="EMBL" id="JBEQCT010000001">
    <property type="protein sequence ID" value="MFM2483877.1"/>
    <property type="molecule type" value="Genomic_DNA"/>
</dbReference>
<keyword evidence="1" id="KW-0597">Phosphoprotein</keyword>
<reference evidence="3 4" key="1">
    <citation type="journal article" date="2013" name="Int. J. Syst. Evol. Microbiol.">
        <title>Celerinatantimonas yamalensis sp. nov., a cold-adapted diazotrophic bacterium from a cold permafrost brine.</title>
        <authorList>
            <person name="Shcherbakova V."/>
            <person name="Chuvilskaya N."/>
            <person name="Rivkina E."/>
            <person name="Demidov N."/>
            <person name="Uchaeva V."/>
            <person name="Suetin S."/>
            <person name="Suzina N."/>
            <person name="Gilichinsky D."/>
        </authorList>
    </citation>
    <scope>NUCLEOTIDE SEQUENCE [LARGE SCALE GENOMIC DNA]</scope>
    <source>
        <strain evidence="3 4">C7</strain>
    </source>
</reference>
<protein>
    <submittedName>
        <fullName evidence="3">HAMP domain-containing sensor histidine kinase</fullName>
    </submittedName>
</protein>
<evidence type="ECO:0000256" key="1">
    <source>
        <dbReference type="ARBA" id="ARBA00022553"/>
    </source>
</evidence>
<feature type="domain" description="Histidine kinase" evidence="2">
    <location>
        <begin position="15"/>
        <end position="231"/>
    </location>
</feature>
<dbReference type="RefSeq" id="WP_408622030.1">
    <property type="nucleotide sequence ID" value="NZ_JBEQCT010000001.1"/>
</dbReference>
<dbReference type="InterPro" id="IPR005467">
    <property type="entry name" value="His_kinase_dom"/>
</dbReference>
<comment type="caution">
    <text evidence="3">The sequence shown here is derived from an EMBL/GenBank/DDBJ whole genome shotgun (WGS) entry which is preliminary data.</text>
</comment>
<dbReference type="PANTHER" id="PTHR43547">
    <property type="entry name" value="TWO-COMPONENT HISTIDINE KINASE"/>
    <property type="match status" value="1"/>
</dbReference>
<evidence type="ECO:0000313" key="4">
    <source>
        <dbReference type="Proteomes" id="UP001629953"/>
    </source>
</evidence>
<keyword evidence="3" id="KW-0808">Transferase</keyword>
<dbReference type="InterPro" id="IPR036890">
    <property type="entry name" value="HATPase_C_sf"/>
</dbReference>
<dbReference type="PANTHER" id="PTHR43547:SF2">
    <property type="entry name" value="HYBRID SIGNAL TRANSDUCTION HISTIDINE KINASE C"/>
    <property type="match status" value="1"/>
</dbReference>
<dbReference type="SUPFAM" id="SSF55874">
    <property type="entry name" value="ATPase domain of HSP90 chaperone/DNA topoisomerase II/histidine kinase"/>
    <property type="match status" value="1"/>
</dbReference>
<dbReference type="Gene3D" id="3.30.565.10">
    <property type="entry name" value="Histidine kinase-like ATPase, C-terminal domain"/>
    <property type="match status" value="1"/>
</dbReference>
<dbReference type="GO" id="GO:0016301">
    <property type="term" value="F:kinase activity"/>
    <property type="evidence" value="ECO:0007669"/>
    <property type="project" value="UniProtKB-KW"/>
</dbReference>
<evidence type="ECO:0000313" key="3">
    <source>
        <dbReference type="EMBL" id="MFM2483877.1"/>
    </source>
</evidence>
<accession>A0ABW9G316</accession>
<organism evidence="3 4">
    <name type="scientific">Celerinatantimonas yamalensis</name>
    <dbReference type="NCBI Taxonomy" id="559956"/>
    <lineage>
        <taxon>Bacteria</taxon>
        <taxon>Pseudomonadati</taxon>
        <taxon>Pseudomonadota</taxon>
        <taxon>Gammaproteobacteria</taxon>
        <taxon>Celerinatantimonadaceae</taxon>
        <taxon>Celerinatantimonas</taxon>
    </lineage>
</organism>
<sequence length="231" mass="26310">MRCSDSLDFSTIMATTIHDVKNTLNLLSQSIETIASRQIERPLQEQDELTELSYQTARMNATLVQLLTLYQAQSEQQRLPIHKENIFIVDLLDDVYAHYQWLAFRRRVTISIEVDRDLTWICDQQLITFILNDALVNALRFCQKKIQITASVVDTLLRVSINDDGEGFSDEILVLASQQLSSTQWRHRKHGLGLYFAKVVANAHNNGAHHGYVSLSNQGNLCGGEFVLHLP</sequence>
<keyword evidence="3" id="KW-0418">Kinase</keyword>
<dbReference type="InterPro" id="IPR003594">
    <property type="entry name" value="HATPase_dom"/>
</dbReference>
<dbReference type="Pfam" id="PF02518">
    <property type="entry name" value="HATPase_c"/>
    <property type="match status" value="1"/>
</dbReference>
<proteinExistence type="predicted"/>
<evidence type="ECO:0000259" key="2">
    <source>
        <dbReference type="PROSITE" id="PS50109"/>
    </source>
</evidence>
<gene>
    <name evidence="3" type="ORF">ABUE30_02145</name>
</gene>